<keyword evidence="3" id="KW-1185">Reference proteome</keyword>
<name>A0ABD5TDV8_9EURY</name>
<dbReference type="EMBL" id="JBHSWX010000012">
    <property type="protein sequence ID" value="MFC6787444.1"/>
    <property type="molecule type" value="Genomic_DNA"/>
</dbReference>
<comment type="caution">
    <text evidence="2">The sequence shown here is derived from an EMBL/GenBank/DDBJ whole genome shotgun (WGS) entry which is preliminary data.</text>
</comment>
<dbReference type="InterPro" id="IPR045857">
    <property type="entry name" value="O16G_dom_2"/>
</dbReference>
<protein>
    <submittedName>
        <fullName evidence="2">Alpha-amylase family glycosyl hydrolase</fullName>
    </submittedName>
</protein>
<dbReference type="GO" id="GO:0016787">
    <property type="term" value="F:hydrolase activity"/>
    <property type="evidence" value="ECO:0007669"/>
    <property type="project" value="UniProtKB-KW"/>
</dbReference>
<gene>
    <name evidence="2" type="ORF">ACFQFD_15980</name>
</gene>
<dbReference type="Gene3D" id="3.20.20.80">
    <property type="entry name" value="Glycosidases"/>
    <property type="match status" value="1"/>
</dbReference>
<evidence type="ECO:0000313" key="2">
    <source>
        <dbReference type="EMBL" id="MFC6787444.1"/>
    </source>
</evidence>
<dbReference type="GeneID" id="81210566"/>
<dbReference type="PANTHER" id="PTHR10357">
    <property type="entry name" value="ALPHA-AMYLASE FAMILY MEMBER"/>
    <property type="match status" value="1"/>
</dbReference>
<proteinExistence type="predicted"/>
<organism evidence="2 3">
    <name type="scientific">Halobaculum halobium</name>
    <dbReference type="NCBI Taxonomy" id="3032281"/>
    <lineage>
        <taxon>Archaea</taxon>
        <taxon>Methanobacteriati</taxon>
        <taxon>Methanobacteriota</taxon>
        <taxon>Stenosarchaea group</taxon>
        <taxon>Halobacteria</taxon>
        <taxon>Halobacteriales</taxon>
        <taxon>Haloferacaceae</taxon>
        <taxon>Halobaculum</taxon>
    </lineage>
</organism>
<evidence type="ECO:0000259" key="1">
    <source>
        <dbReference type="SMART" id="SM00642"/>
    </source>
</evidence>
<dbReference type="AlphaFoldDB" id="A0ABD5TDV8"/>
<sequence length="580" mass="65224">MDVDANADGTRGPRRADAAAAAEVFADGGHPEWYRDAVVYSLDVKTFQDSDGDGWGDFRGLIDRLDYLEDLGVDCLWLRPFYPSPLRDNGYDVADYRDVDDRLGSLDEFAELVAELDARGMRLVTDLVLNHTSTDHEWFQRAREDPDSKYHDYYLWTSHIDDAYHTGNIFPEFEDGVWSYDEVAGKHYFHQFYGHQPDLNVANPAVQEELFAIAEFWLERGVDGFRIDAAHPMVLPKGHDAHRLDDPQWLFRELKRRARDVNEEAVLLAEADDEPDRLDFYFAGGEGFDGLFNFVGNSHVTYGVGVGDGWPLYRMFEQIPEAEPGGHVWWANFLRNHDEWNLLKLPHEALEHAREEFRQGGDGRDSWIFGRGHRLRLADLYDGDHDRIAMAHSLLLSLPGTPIVNSGDEIGMHADLDLPERQAVRTPMRWDGDEPNAGFSTADPEDLVIPVDGTGWPGVFQADVASQRGVPGSLFERVADAVDARKRSPEVARGDCSIVHVDPDDVWAHRFDHDGRGLLTVHNLASEPREVVVDFDIDPAGAEPVLGSADYRVADSGVAVTLGGCEYLWLRGETREAGGR</sequence>
<dbReference type="InterPro" id="IPR017853">
    <property type="entry name" value="GH"/>
</dbReference>
<dbReference type="InterPro" id="IPR006047">
    <property type="entry name" value="GH13_cat_dom"/>
</dbReference>
<dbReference type="InterPro" id="IPR013780">
    <property type="entry name" value="Glyco_hydro_b"/>
</dbReference>
<dbReference type="Gene3D" id="3.90.400.10">
    <property type="entry name" value="Oligo-1,6-glucosidase, Domain 2"/>
    <property type="match status" value="1"/>
</dbReference>
<keyword evidence="2" id="KW-0378">Hydrolase</keyword>
<feature type="domain" description="Glycosyl hydrolase family 13 catalytic" evidence="1">
    <location>
        <begin position="41"/>
        <end position="446"/>
    </location>
</feature>
<dbReference type="Proteomes" id="UP001596443">
    <property type="component" value="Unassembled WGS sequence"/>
</dbReference>
<dbReference type="PANTHER" id="PTHR10357:SF219">
    <property type="entry name" value="MALTOSE ALPHA-D-GLUCOSYLTRANSFERASE"/>
    <property type="match status" value="1"/>
</dbReference>
<reference evidence="2 3" key="1">
    <citation type="journal article" date="2019" name="Int. J. Syst. Evol. Microbiol.">
        <title>The Global Catalogue of Microorganisms (GCM) 10K type strain sequencing project: providing services to taxonomists for standard genome sequencing and annotation.</title>
        <authorList>
            <consortium name="The Broad Institute Genomics Platform"/>
            <consortium name="The Broad Institute Genome Sequencing Center for Infectious Disease"/>
            <person name="Wu L."/>
            <person name="Ma J."/>
        </authorList>
    </citation>
    <scope>NUCLEOTIDE SEQUENCE [LARGE SCALE GENOMIC DNA]</scope>
    <source>
        <strain evidence="2 3">SYNS20</strain>
    </source>
</reference>
<dbReference type="RefSeq" id="WP_284061600.1">
    <property type="nucleotide sequence ID" value="NZ_CP126158.1"/>
</dbReference>
<dbReference type="Gene3D" id="2.60.40.1180">
    <property type="entry name" value="Golgi alpha-mannosidase II"/>
    <property type="match status" value="1"/>
</dbReference>
<dbReference type="SMART" id="SM00642">
    <property type="entry name" value="Aamy"/>
    <property type="match status" value="1"/>
</dbReference>
<accession>A0ABD5TDV8</accession>
<evidence type="ECO:0000313" key="3">
    <source>
        <dbReference type="Proteomes" id="UP001596443"/>
    </source>
</evidence>
<dbReference type="SUPFAM" id="SSF51445">
    <property type="entry name" value="(Trans)glycosidases"/>
    <property type="match status" value="1"/>
</dbReference>
<dbReference type="Pfam" id="PF00128">
    <property type="entry name" value="Alpha-amylase"/>
    <property type="match status" value="2"/>
</dbReference>
<dbReference type="SUPFAM" id="SSF51011">
    <property type="entry name" value="Glycosyl hydrolase domain"/>
    <property type="match status" value="1"/>
</dbReference>